<dbReference type="EMBL" id="KZ679011">
    <property type="protein sequence ID" value="PSS18822.1"/>
    <property type="molecule type" value="Genomic_DNA"/>
</dbReference>
<keyword evidence="3 6" id="KW-1133">Transmembrane helix</keyword>
<dbReference type="GO" id="GO:0016020">
    <property type="term" value="C:membrane"/>
    <property type="evidence" value="ECO:0007669"/>
    <property type="project" value="UniProtKB-SubCell"/>
</dbReference>
<dbReference type="Proteomes" id="UP000241818">
    <property type="component" value="Unassembled WGS sequence"/>
</dbReference>
<proteinExistence type="predicted"/>
<name>A0A2T3B2M5_AMORE</name>
<evidence type="ECO:0000313" key="8">
    <source>
        <dbReference type="EMBL" id="PSS18822.1"/>
    </source>
</evidence>
<gene>
    <name evidence="8" type="ORF">M430DRAFT_102427</name>
</gene>
<organism evidence="8 9">
    <name type="scientific">Amorphotheca resinae ATCC 22711</name>
    <dbReference type="NCBI Taxonomy" id="857342"/>
    <lineage>
        <taxon>Eukaryota</taxon>
        <taxon>Fungi</taxon>
        <taxon>Dikarya</taxon>
        <taxon>Ascomycota</taxon>
        <taxon>Pezizomycotina</taxon>
        <taxon>Leotiomycetes</taxon>
        <taxon>Helotiales</taxon>
        <taxon>Amorphothecaceae</taxon>
        <taxon>Amorphotheca</taxon>
    </lineage>
</organism>
<evidence type="ECO:0000313" key="9">
    <source>
        <dbReference type="Proteomes" id="UP000241818"/>
    </source>
</evidence>
<dbReference type="GeneID" id="36568877"/>
<evidence type="ECO:0000256" key="1">
    <source>
        <dbReference type="ARBA" id="ARBA00004141"/>
    </source>
</evidence>
<dbReference type="AlphaFoldDB" id="A0A2T3B2M5"/>
<evidence type="ECO:0000256" key="5">
    <source>
        <dbReference type="SAM" id="MobiDB-lite"/>
    </source>
</evidence>
<feature type="transmembrane region" description="Helical" evidence="6">
    <location>
        <begin position="47"/>
        <end position="65"/>
    </location>
</feature>
<accession>A0A2T3B2M5</accession>
<feature type="transmembrane region" description="Helical" evidence="6">
    <location>
        <begin position="77"/>
        <end position="98"/>
    </location>
</feature>
<dbReference type="RefSeq" id="XP_024721174.1">
    <property type="nucleotide sequence ID" value="XM_024860796.1"/>
</dbReference>
<evidence type="ECO:0000256" key="3">
    <source>
        <dbReference type="ARBA" id="ARBA00022989"/>
    </source>
</evidence>
<comment type="subcellular location">
    <subcellularLocation>
        <location evidence="1">Membrane</location>
        <topology evidence="1">Multi-pass membrane protein</topology>
    </subcellularLocation>
</comment>
<dbReference type="STRING" id="857342.A0A2T3B2M5"/>
<evidence type="ECO:0000256" key="6">
    <source>
        <dbReference type="SAM" id="Phobius"/>
    </source>
</evidence>
<protein>
    <recommendedName>
        <fullName evidence="7">MARVEL domain-containing protein</fullName>
    </recommendedName>
</protein>
<dbReference type="OrthoDB" id="5284712at2759"/>
<dbReference type="PANTHER" id="PTHR37451">
    <property type="entry name" value="MARVEL DOMAIN"/>
    <property type="match status" value="1"/>
</dbReference>
<dbReference type="Pfam" id="PF01284">
    <property type="entry name" value="MARVEL"/>
    <property type="match status" value="1"/>
</dbReference>
<evidence type="ECO:0000259" key="7">
    <source>
        <dbReference type="Pfam" id="PF01284"/>
    </source>
</evidence>
<keyword evidence="9" id="KW-1185">Reference proteome</keyword>
<feature type="region of interest" description="Disordered" evidence="5">
    <location>
        <begin position="171"/>
        <end position="214"/>
    </location>
</feature>
<dbReference type="InParanoid" id="A0A2T3B2M5"/>
<reference evidence="8 9" key="1">
    <citation type="journal article" date="2018" name="New Phytol.">
        <title>Comparative genomics and transcriptomics depict ericoid mycorrhizal fungi as versatile saprotrophs and plant mutualists.</title>
        <authorList>
            <person name="Martino E."/>
            <person name="Morin E."/>
            <person name="Grelet G.A."/>
            <person name="Kuo A."/>
            <person name="Kohler A."/>
            <person name="Daghino S."/>
            <person name="Barry K.W."/>
            <person name="Cichocki N."/>
            <person name="Clum A."/>
            <person name="Dockter R.B."/>
            <person name="Hainaut M."/>
            <person name="Kuo R.C."/>
            <person name="LaButti K."/>
            <person name="Lindahl B.D."/>
            <person name="Lindquist E.A."/>
            <person name="Lipzen A."/>
            <person name="Khouja H.R."/>
            <person name="Magnuson J."/>
            <person name="Murat C."/>
            <person name="Ohm R.A."/>
            <person name="Singer S.W."/>
            <person name="Spatafora J.W."/>
            <person name="Wang M."/>
            <person name="Veneault-Fourrey C."/>
            <person name="Henrissat B."/>
            <person name="Grigoriev I.V."/>
            <person name="Martin F.M."/>
            <person name="Perotto S."/>
        </authorList>
    </citation>
    <scope>NUCLEOTIDE SEQUENCE [LARGE SCALE GENOMIC DNA]</scope>
    <source>
        <strain evidence="8 9">ATCC 22711</strain>
    </source>
</reference>
<feature type="domain" description="MARVEL" evidence="7">
    <location>
        <begin position="13"/>
        <end position="134"/>
    </location>
</feature>
<dbReference type="InterPro" id="IPR008253">
    <property type="entry name" value="Marvel"/>
</dbReference>
<feature type="transmembrane region" description="Helical" evidence="6">
    <location>
        <begin position="118"/>
        <end position="142"/>
    </location>
</feature>
<evidence type="ECO:0000256" key="2">
    <source>
        <dbReference type="ARBA" id="ARBA00022692"/>
    </source>
</evidence>
<feature type="compositionally biased region" description="Basic and acidic residues" evidence="5">
    <location>
        <begin position="171"/>
        <end position="197"/>
    </location>
</feature>
<evidence type="ECO:0000256" key="4">
    <source>
        <dbReference type="ARBA" id="ARBA00023136"/>
    </source>
</evidence>
<feature type="transmembrane region" description="Helical" evidence="6">
    <location>
        <begin position="12"/>
        <end position="35"/>
    </location>
</feature>
<keyword evidence="2 6" id="KW-0812">Transmembrane</keyword>
<keyword evidence="4 6" id="KW-0472">Membrane</keyword>
<dbReference type="PANTHER" id="PTHR37451:SF3">
    <property type="entry name" value="MARVEL DOMAIN-CONTAINING PROTEIN"/>
    <property type="match status" value="1"/>
</dbReference>
<sequence length="242" mass="27273">MIEFDPHHFLNVKLGVHVTQAVFIFVAWAIEIAVFKSSATVDGRAGWYFGLCFLTIPAILYETMCPRFPRTRRFANPYALAIVDGIFMIMWLSAFAAVASWNGTGKCGSGCNLSKAVVAFGVLTWLLFILTTFLSLYALFYYRREGYLPGTSRAPMNAQMIDPDKEAFSTTPHDEYAPVHNQDDHEIPDYSGSERYEQSASSYMPPSVQEEDTSYTGYSGALQLQQTHSDRIHFPPARYENI</sequence>